<accession>A0A2I7KGR5</accession>
<evidence type="ECO:0000313" key="4">
    <source>
        <dbReference type="Proteomes" id="UP000236447"/>
    </source>
</evidence>
<keyword evidence="3" id="KW-0614">Plasmid</keyword>
<dbReference type="PIRSF" id="PIRSF037112">
    <property type="entry name" value="Antirestriction_ArdC"/>
    <property type="match status" value="1"/>
</dbReference>
<feature type="domain" description="Polyvalent protein metallopeptidase" evidence="2">
    <location>
        <begin position="148"/>
        <end position="272"/>
    </location>
</feature>
<reference evidence="3 4" key="2">
    <citation type="journal article" date="2017" name="Genome Biol. Evol.">
        <title>Trajectories and Drivers of Genome Evolution in Surface-Associated Marine Phaeobacter.</title>
        <authorList>
            <person name="Freese H.M."/>
            <person name="Sikorski J."/>
            <person name="Bunk B."/>
            <person name="Scheuner C."/>
            <person name="Meier-Kolthoff J.P."/>
            <person name="Sproer C."/>
            <person name="Gram L."/>
            <person name="Overmann J."/>
        </authorList>
    </citation>
    <scope>NUCLEOTIDE SEQUENCE [LARGE SCALE GENOMIC DNA]</scope>
    <source>
        <strain evidence="3 4">P88</strain>
        <plasmid evidence="4">pp88_e</plasmid>
    </source>
</reference>
<protein>
    <submittedName>
        <fullName evidence="3">Antirestriction protein</fullName>
    </submittedName>
</protein>
<dbReference type="RefSeq" id="WP_024099648.1">
    <property type="nucleotide sequence ID" value="NZ_CP010730.1"/>
</dbReference>
<dbReference type="GeneID" id="31848645"/>
<organism evidence="3 4">
    <name type="scientific">Phaeobacter inhibens</name>
    <dbReference type="NCBI Taxonomy" id="221822"/>
    <lineage>
        <taxon>Bacteria</taxon>
        <taxon>Pseudomonadati</taxon>
        <taxon>Pseudomonadota</taxon>
        <taxon>Alphaproteobacteria</taxon>
        <taxon>Rhodobacterales</taxon>
        <taxon>Roseobacteraceae</taxon>
        <taxon>Phaeobacter</taxon>
    </lineage>
</organism>
<dbReference type="InterPro" id="IPR013610">
    <property type="entry name" value="ArdC_N"/>
</dbReference>
<evidence type="ECO:0000259" key="2">
    <source>
        <dbReference type="Pfam" id="PF18818"/>
    </source>
</evidence>
<reference evidence="3 4" key="1">
    <citation type="journal article" date="2017" name="Front. Microbiol.">
        <title>Phaeobacter piscinae sp. nov., a species of the Roseobacter group and potential aquaculture probiont.</title>
        <authorList>
            <person name="Sonnenschein E.C."/>
            <person name="Phippen C.B.W."/>
            <person name="Nielsen K.F."/>
            <person name="Mateiu R.V."/>
            <person name="Melchiorsen J."/>
            <person name="Gram L."/>
            <person name="Overmann J."/>
            <person name="Freese H.M."/>
        </authorList>
    </citation>
    <scope>NUCLEOTIDE SEQUENCE [LARGE SCALE GENOMIC DNA]</scope>
    <source>
        <strain evidence="3 4">P88</strain>
        <plasmid evidence="4">pp88_e</plasmid>
    </source>
</reference>
<dbReference type="Pfam" id="PF18818">
    <property type="entry name" value="MPTase-PolyVal"/>
    <property type="match status" value="1"/>
</dbReference>
<dbReference type="AlphaFoldDB" id="A0A2I7KGR5"/>
<dbReference type="EMBL" id="CP010730">
    <property type="protein sequence ID" value="AUR01787.1"/>
    <property type="molecule type" value="Genomic_DNA"/>
</dbReference>
<evidence type="ECO:0000313" key="3">
    <source>
        <dbReference type="EMBL" id="AUR01787.1"/>
    </source>
</evidence>
<dbReference type="Pfam" id="PF08401">
    <property type="entry name" value="ArdcN"/>
    <property type="match status" value="1"/>
</dbReference>
<dbReference type="Proteomes" id="UP000236447">
    <property type="component" value="Plasmid pP88_e"/>
</dbReference>
<feature type="domain" description="N-terminal" evidence="1">
    <location>
        <begin position="7"/>
        <end position="119"/>
    </location>
</feature>
<proteinExistence type="predicted"/>
<evidence type="ECO:0000259" key="1">
    <source>
        <dbReference type="Pfam" id="PF08401"/>
    </source>
</evidence>
<sequence>MAKARFDIKQHVTDTIIKQIEAGTPPWRKPWTGDMAGASFPLRHNGEKYQGVNVLMLWATAMMHGYQSARWMTFKQALELGGCVKKGAKSTKSVYYGTYEKEVDGEAETVRVVKYFSVFNVDQIEGLPEEYYIRPEPPRDLGTEANPELDSFFDAIGAEIVTSDKPQAYYDPKNDQVHMPPVATFYDAAGYYGTLSHEIGHYVLADHRIGTQKKFANRAEYSMGELEAEIFSAFLAVHLGFEPHFDQTAAYVEGWLKALKDDKNAIFKAAAQAQKAFDYVLGKQSVAAVSEAA</sequence>
<geneLocation type="plasmid" evidence="4">
    <name>pp88_e</name>
</geneLocation>
<name>A0A2I7KGR5_9RHOB</name>
<dbReference type="InterPro" id="IPR017113">
    <property type="entry name" value="Antirestriction_ArdC"/>
</dbReference>
<dbReference type="GO" id="GO:0003697">
    <property type="term" value="F:single-stranded DNA binding"/>
    <property type="evidence" value="ECO:0007669"/>
    <property type="project" value="InterPro"/>
</dbReference>
<gene>
    <name evidence="3" type="ORF">PhaeoP88_04475</name>
</gene>
<dbReference type="InterPro" id="IPR041459">
    <property type="entry name" value="MPTase-PolyVal"/>
</dbReference>